<dbReference type="PANTHER" id="PTHR24238:SF47">
    <property type="entry name" value="ECDYSTEROIDS_DOPAMINE RECEPTOR-RELATED"/>
    <property type="match status" value="1"/>
</dbReference>
<sequence>MLSGSMEGNYSIQHYAEELNGNFSSSILPITIFFGILTSVGVLGNSLIMYVFSFKYNVCNFKYFVLFLAFIDLTSCLTTIPGEAFTQRFWYTYPDPNLCKAKSFFNVFTVCASALCLLLIAVDRHRKICKPFEWQIGNIMALRLCFLALFLSAIVALPVLFLWGTQNYEKPYKGMMLNVTSCEKDAMFENAPHPLIYSSCLIVIISIPMIFMLILYILIAKKILCEMKYTRYTSLTVKKEKVINTACFSIGNGTRDESHEFNYESKQSSLGSGKILCEKNSSENEDNRLEEEDAETCKINNYLNCGNKTSNSKIDTAKMVVTLPERRSIRRSKKRKTMIMFILSAVFIFSTVLYLTLLSQIARKDNIIRSMSSNQRVVYFFFFRLYFINHVINPFVYAFLDTQFRLALVKLVR</sequence>
<keyword evidence="12" id="KW-1185">Reference proteome</keyword>
<keyword evidence="5 9" id="KW-0472">Membrane</keyword>
<gene>
    <name evidence="11" type="ORF">CHS0354_008277</name>
</gene>
<protein>
    <recommendedName>
        <fullName evidence="10">G-protein coupled receptors family 1 profile domain-containing protein</fullName>
    </recommendedName>
</protein>
<dbReference type="Pfam" id="PF00001">
    <property type="entry name" value="7tm_1"/>
    <property type="match status" value="1"/>
</dbReference>
<feature type="domain" description="G-protein coupled receptors family 1 profile" evidence="10">
    <location>
        <begin position="44"/>
        <end position="397"/>
    </location>
</feature>
<evidence type="ECO:0000256" key="5">
    <source>
        <dbReference type="ARBA" id="ARBA00023136"/>
    </source>
</evidence>
<reference evidence="11" key="1">
    <citation type="journal article" date="2021" name="Genome Biol. Evol.">
        <title>A High-Quality Reference Genome for a Parasitic Bivalve with Doubly Uniparental Inheritance (Bivalvia: Unionida).</title>
        <authorList>
            <person name="Smith C.H."/>
        </authorList>
    </citation>
    <scope>NUCLEOTIDE SEQUENCE</scope>
    <source>
        <strain evidence="11">CHS0354</strain>
    </source>
</reference>
<name>A0AAE0VVS2_9BIVA</name>
<evidence type="ECO:0000256" key="2">
    <source>
        <dbReference type="ARBA" id="ARBA00022692"/>
    </source>
</evidence>
<dbReference type="PRINTS" id="PR00237">
    <property type="entry name" value="GPCRRHODOPSN"/>
</dbReference>
<reference evidence="11" key="3">
    <citation type="submission" date="2023-05" db="EMBL/GenBank/DDBJ databases">
        <authorList>
            <person name="Smith C.H."/>
        </authorList>
    </citation>
    <scope>NUCLEOTIDE SEQUENCE</scope>
    <source>
        <strain evidence="11">CHS0354</strain>
        <tissue evidence="11">Mantle</tissue>
    </source>
</reference>
<keyword evidence="2 8" id="KW-0812">Transmembrane</keyword>
<accession>A0AAE0VVS2</accession>
<dbReference type="EMBL" id="JAEAOA010000551">
    <property type="protein sequence ID" value="KAK3592468.1"/>
    <property type="molecule type" value="Genomic_DNA"/>
</dbReference>
<dbReference type="InterPro" id="IPR017452">
    <property type="entry name" value="GPCR_Rhodpsn_7TM"/>
</dbReference>
<evidence type="ECO:0000259" key="10">
    <source>
        <dbReference type="PROSITE" id="PS50262"/>
    </source>
</evidence>
<evidence type="ECO:0000256" key="3">
    <source>
        <dbReference type="ARBA" id="ARBA00022989"/>
    </source>
</evidence>
<feature type="transmembrane region" description="Helical" evidence="9">
    <location>
        <begin position="142"/>
        <end position="163"/>
    </location>
</feature>
<dbReference type="PROSITE" id="PS00237">
    <property type="entry name" value="G_PROTEIN_RECEP_F1_1"/>
    <property type="match status" value="1"/>
</dbReference>
<proteinExistence type="inferred from homology"/>
<comment type="subcellular location">
    <subcellularLocation>
        <location evidence="1">Membrane</location>
        <topology evidence="1">Multi-pass membrane protein</topology>
    </subcellularLocation>
</comment>
<feature type="transmembrane region" description="Helical" evidence="9">
    <location>
        <begin position="104"/>
        <end position="122"/>
    </location>
</feature>
<evidence type="ECO:0000256" key="6">
    <source>
        <dbReference type="ARBA" id="ARBA00023170"/>
    </source>
</evidence>
<organism evidence="11 12">
    <name type="scientific">Potamilus streckersoni</name>
    <dbReference type="NCBI Taxonomy" id="2493646"/>
    <lineage>
        <taxon>Eukaryota</taxon>
        <taxon>Metazoa</taxon>
        <taxon>Spiralia</taxon>
        <taxon>Lophotrochozoa</taxon>
        <taxon>Mollusca</taxon>
        <taxon>Bivalvia</taxon>
        <taxon>Autobranchia</taxon>
        <taxon>Heteroconchia</taxon>
        <taxon>Palaeoheterodonta</taxon>
        <taxon>Unionida</taxon>
        <taxon>Unionoidea</taxon>
        <taxon>Unionidae</taxon>
        <taxon>Ambleminae</taxon>
        <taxon>Lampsilini</taxon>
        <taxon>Potamilus</taxon>
    </lineage>
</organism>
<evidence type="ECO:0000313" key="12">
    <source>
        <dbReference type="Proteomes" id="UP001195483"/>
    </source>
</evidence>
<dbReference type="PROSITE" id="PS50262">
    <property type="entry name" value="G_PROTEIN_RECEP_F1_2"/>
    <property type="match status" value="1"/>
</dbReference>
<dbReference type="GO" id="GO:0016020">
    <property type="term" value="C:membrane"/>
    <property type="evidence" value="ECO:0007669"/>
    <property type="project" value="UniProtKB-SubCell"/>
</dbReference>
<dbReference type="GO" id="GO:0004930">
    <property type="term" value="F:G protein-coupled receptor activity"/>
    <property type="evidence" value="ECO:0007669"/>
    <property type="project" value="UniProtKB-KW"/>
</dbReference>
<evidence type="ECO:0000256" key="1">
    <source>
        <dbReference type="ARBA" id="ARBA00004141"/>
    </source>
</evidence>
<comment type="caution">
    <text evidence="11">The sequence shown here is derived from an EMBL/GenBank/DDBJ whole genome shotgun (WGS) entry which is preliminary data.</text>
</comment>
<dbReference type="Proteomes" id="UP001195483">
    <property type="component" value="Unassembled WGS sequence"/>
</dbReference>
<keyword evidence="3 9" id="KW-1133">Transmembrane helix</keyword>
<evidence type="ECO:0000256" key="4">
    <source>
        <dbReference type="ARBA" id="ARBA00023040"/>
    </source>
</evidence>
<evidence type="ECO:0000256" key="7">
    <source>
        <dbReference type="ARBA" id="ARBA00023224"/>
    </source>
</evidence>
<dbReference type="AlphaFoldDB" id="A0AAE0VVS2"/>
<reference evidence="11" key="2">
    <citation type="journal article" date="2021" name="Genome Biol. Evol.">
        <title>Developing a high-quality reference genome for a parasitic bivalve with doubly uniparental inheritance (Bivalvia: Unionida).</title>
        <authorList>
            <person name="Smith C.H."/>
        </authorList>
    </citation>
    <scope>NUCLEOTIDE SEQUENCE</scope>
    <source>
        <strain evidence="11">CHS0354</strain>
        <tissue evidence="11">Mantle</tissue>
    </source>
</reference>
<feature type="transmembrane region" description="Helical" evidence="9">
    <location>
        <begin position="27"/>
        <end position="52"/>
    </location>
</feature>
<dbReference type="InterPro" id="IPR000276">
    <property type="entry name" value="GPCR_Rhodpsn"/>
</dbReference>
<keyword evidence="4 8" id="KW-0297">G-protein coupled receptor</keyword>
<keyword evidence="7 8" id="KW-0807">Transducer</keyword>
<dbReference type="PANTHER" id="PTHR24238">
    <property type="entry name" value="G-PROTEIN COUPLED RECEPTOR"/>
    <property type="match status" value="1"/>
</dbReference>
<keyword evidence="6 8" id="KW-0675">Receptor</keyword>
<evidence type="ECO:0000256" key="9">
    <source>
        <dbReference type="SAM" id="Phobius"/>
    </source>
</evidence>
<feature type="transmembrane region" description="Helical" evidence="9">
    <location>
        <begin position="64"/>
        <end position="84"/>
    </location>
</feature>
<evidence type="ECO:0000313" key="11">
    <source>
        <dbReference type="EMBL" id="KAK3592468.1"/>
    </source>
</evidence>
<evidence type="ECO:0000256" key="8">
    <source>
        <dbReference type="RuleBase" id="RU000688"/>
    </source>
</evidence>
<dbReference type="SUPFAM" id="SSF81321">
    <property type="entry name" value="Family A G protein-coupled receptor-like"/>
    <property type="match status" value="1"/>
</dbReference>
<dbReference type="Gene3D" id="1.20.1070.10">
    <property type="entry name" value="Rhodopsin 7-helix transmembrane proteins"/>
    <property type="match status" value="1"/>
</dbReference>
<dbReference type="CDD" id="cd00637">
    <property type="entry name" value="7tm_classA_rhodopsin-like"/>
    <property type="match status" value="1"/>
</dbReference>
<comment type="similarity">
    <text evidence="8">Belongs to the G-protein coupled receptor 1 family.</text>
</comment>
<feature type="transmembrane region" description="Helical" evidence="9">
    <location>
        <begin position="195"/>
        <end position="219"/>
    </location>
</feature>
<feature type="transmembrane region" description="Helical" evidence="9">
    <location>
        <begin position="337"/>
        <end position="357"/>
    </location>
</feature>
<feature type="transmembrane region" description="Helical" evidence="9">
    <location>
        <begin position="377"/>
        <end position="400"/>
    </location>
</feature>